<dbReference type="Proteomes" id="UP000321907">
    <property type="component" value="Unassembled WGS sequence"/>
</dbReference>
<dbReference type="PROSITE" id="PS51257">
    <property type="entry name" value="PROKAR_LIPOPROTEIN"/>
    <property type="match status" value="1"/>
</dbReference>
<sequence>MTSLCTRDRAQMPALFPLVLLLSLFFACDPAPRDIRDYYFPARELAERGLVYVYENTGSLPGPDQEFTYCLGVAQDTALFLSVTQYDGNFSPRQQTRQEIKNDGVYIRDLMLLQTDSSGVPVPVATELLYDRAFPFYLNGMTDNAANGYRLRFQAPSNETTTTYVSLNRTVRGDTSITVLGKSYPAIVFDLAGEVSERDTELGDISPQFTGFEIYAKGLGLVEYQRVLSVGATLGGRLTERVDMDTFLERVERPAEDHSTHGH</sequence>
<dbReference type="EMBL" id="VOXD01000016">
    <property type="protein sequence ID" value="TXF89133.1"/>
    <property type="molecule type" value="Genomic_DNA"/>
</dbReference>
<protein>
    <submittedName>
        <fullName evidence="1">Uncharacterized protein</fullName>
    </submittedName>
</protein>
<dbReference type="OrthoDB" id="1492272at2"/>
<reference evidence="1 2" key="1">
    <citation type="submission" date="2019-08" db="EMBL/GenBank/DDBJ databases">
        <title>Lewinella sp. strain SSH13 Genome sequencing and assembly.</title>
        <authorList>
            <person name="Kim I."/>
        </authorList>
    </citation>
    <scope>NUCLEOTIDE SEQUENCE [LARGE SCALE GENOMIC DNA]</scope>
    <source>
        <strain evidence="1 2">SSH13</strain>
    </source>
</reference>
<dbReference type="RefSeq" id="WP_147930895.1">
    <property type="nucleotide sequence ID" value="NZ_VOXD01000016.1"/>
</dbReference>
<dbReference type="AlphaFoldDB" id="A0A5C7FRW9"/>
<proteinExistence type="predicted"/>
<organism evidence="1 2">
    <name type="scientific">Neolewinella aurantiaca</name>
    <dbReference type="NCBI Taxonomy" id="2602767"/>
    <lineage>
        <taxon>Bacteria</taxon>
        <taxon>Pseudomonadati</taxon>
        <taxon>Bacteroidota</taxon>
        <taxon>Saprospiria</taxon>
        <taxon>Saprospirales</taxon>
        <taxon>Lewinellaceae</taxon>
        <taxon>Neolewinella</taxon>
    </lineage>
</organism>
<name>A0A5C7FRW9_9BACT</name>
<comment type="caution">
    <text evidence="1">The sequence shown here is derived from an EMBL/GenBank/DDBJ whole genome shotgun (WGS) entry which is preliminary data.</text>
</comment>
<accession>A0A5C7FRW9</accession>
<keyword evidence="2" id="KW-1185">Reference proteome</keyword>
<evidence type="ECO:0000313" key="1">
    <source>
        <dbReference type="EMBL" id="TXF89133.1"/>
    </source>
</evidence>
<evidence type="ECO:0000313" key="2">
    <source>
        <dbReference type="Proteomes" id="UP000321907"/>
    </source>
</evidence>
<gene>
    <name evidence="1" type="ORF">FUA23_11515</name>
</gene>